<dbReference type="EMBL" id="AUPC02000133">
    <property type="protein sequence ID" value="POG69558.1"/>
    <property type="molecule type" value="Genomic_DNA"/>
</dbReference>
<feature type="region of interest" description="Disordered" evidence="1">
    <location>
        <begin position="26"/>
        <end position="48"/>
    </location>
</feature>
<reference evidence="2 3" key="2">
    <citation type="journal article" date="2018" name="New Phytol.">
        <title>High intraspecific genome diversity in the model arbuscular mycorrhizal symbiont Rhizophagus irregularis.</title>
        <authorList>
            <person name="Chen E.C.H."/>
            <person name="Morin E."/>
            <person name="Beaudet D."/>
            <person name="Noel J."/>
            <person name="Yildirir G."/>
            <person name="Ndikumana S."/>
            <person name="Charron P."/>
            <person name="St-Onge C."/>
            <person name="Giorgi J."/>
            <person name="Kruger M."/>
            <person name="Marton T."/>
            <person name="Ropars J."/>
            <person name="Grigoriev I.V."/>
            <person name="Hainaut M."/>
            <person name="Henrissat B."/>
            <person name="Roux C."/>
            <person name="Martin F."/>
            <person name="Corradi N."/>
        </authorList>
    </citation>
    <scope>NUCLEOTIDE SEQUENCE [LARGE SCALE GENOMIC DNA]</scope>
    <source>
        <strain evidence="2 3">DAOM 197198</strain>
    </source>
</reference>
<feature type="region of interest" description="Disordered" evidence="1">
    <location>
        <begin position="83"/>
        <end position="115"/>
    </location>
</feature>
<evidence type="ECO:0000313" key="2">
    <source>
        <dbReference type="EMBL" id="POG69558.1"/>
    </source>
</evidence>
<reference evidence="2 3" key="1">
    <citation type="journal article" date="2013" name="Proc. Natl. Acad. Sci. U.S.A.">
        <title>Genome of an arbuscular mycorrhizal fungus provides insight into the oldest plant symbiosis.</title>
        <authorList>
            <person name="Tisserant E."/>
            <person name="Malbreil M."/>
            <person name="Kuo A."/>
            <person name="Kohler A."/>
            <person name="Symeonidi A."/>
            <person name="Balestrini R."/>
            <person name="Charron P."/>
            <person name="Duensing N."/>
            <person name="Frei Dit Frey N."/>
            <person name="Gianinazzi-Pearson V."/>
            <person name="Gilbert L.B."/>
            <person name="Handa Y."/>
            <person name="Herr J.R."/>
            <person name="Hijri M."/>
            <person name="Koul R."/>
            <person name="Kawaguchi M."/>
            <person name="Krajinski F."/>
            <person name="Lammers P.J."/>
            <person name="Masclaux F.G."/>
            <person name="Murat C."/>
            <person name="Morin E."/>
            <person name="Ndikumana S."/>
            <person name="Pagni M."/>
            <person name="Petitpierre D."/>
            <person name="Requena N."/>
            <person name="Rosikiewicz P."/>
            <person name="Riley R."/>
            <person name="Saito K."/>
            <person name="San Clemente H."/>
            <person name="Shapiro H."/>
            <person name="van Tuinen D."/>
            <person name="Becard G."/>
            <person name="Bonfante P."/>
            <person name="Paszkowski U."/>
            <person name="Shachar-Hill Y.Y."/>
            <person name="Tuskan G.A."/>
            <person name="Young P.W."/>
            <person name="Sanders I.R."/>
            <person name="Henrissat B."/>
            <person name="Rensing S.A."/>
            <person name="Grigoriev I.V."/>
            <person name="Corradi N."/>
            <person name="Roux C."/>
            <person name="Martin F."/>
        </authorList>
    </citation>
    <scope>NUCLEOTIDE SEQUENCE [LARGE SCALE GENOMIC DNA]</scope>
    <source>
        <strain evidence="2 3">DAOM 197198</strain>
    </source>
</reference>
<protein>
    <submittedName>
        <fullName evidence="2">Uncharacterized protein</fullName>
    </submittedName>
</protein>
<organism evidence="2 3">
    <name type="scientific">Rhizophagus irregularis (strain DAOM 181602 / DAOM 197198 / MUCL 43194)</name>
    <name type="common">Arbuscular mycorrhizal fungus</name>
    <name type="synonym">Glomus intraradices</name>
    <dbReference type="NCBI Taxonomy" id="747089"/>
    <lineage>
        <taxon>Eukaryota</taxon>
        <taxon>Fungi</taxon>
        <taxon>Fungi incertae sedis</taxon>
        <taxon>Mucoromycota</taxon>
        <taxon>Glomeromycotina</taxon>
        <taxon>Glomeromycetes</taxon>
        <taxon>Glomerales</taxon>
        <taxon>Glomeraceae</taxon>
        <taxon>Rhizophagus</taxon>
    </lineage>
</organism>
<gene>
    <name evidence="2" type="ORF">GLOIN_2v1776888</name>
</gene>
<name>A0A2P4PW09_RHIID</name>
<feature type="compositionally biased region" description="Polar residues" evidence="1">
    <location>
        <begin position="37"/>
        <end position="48"/>
    </location>
</feature>
<dbReference type="Proteomes" id="UP000018888">
    <property type="component" value="Unassembled WGS sequence"/>
</dbReference>
<proteinExistence type="predicted"/>
<comment type="caution">
    <text evidence="2">The sequence shown here is derived from an EMBL/GenBank/DDBJ whole genome shotgun (WGS) entry which is preliminary data.</text>
</comment>
<evidence type="ECO:0000313" key="3">
    <source>
        <dbReference type="Proteomes" id="UP000018888"/>
    </source>
</evidence>
<sequence>MTLSQLFYSSRIRLKTRCIKEEVTKKGARPQKEVTLHATSQSSPCTPGSRQYVGLDKVADECGKQSRKVYTFNEDEVVGLIKQWRMDEADNNSDTEDEEEEKPDASASSSKSSLKRDNVLTEEVVDIINKLRTDEKFKFANDRTRWLIGTNGVFKKRYYGNAKSGNALLSSEDEQFEDALTNPKISAVSTIPRSKEEHENFHNLNSEFSERMGKFSNNSAERVQLLVISILIIDVVQDTPIIKTSFVDFDAIRPPRFIFKSDYNFTIITCLENHIKINATQSTHVDYKSDITHPDETYGPSQLYLGFYQPSPGVFFYEYNEPDEMIDLIIMVLVVNDDNYTPDQPVQAITAFDSEILTNSFFEEFIRSSWMNDFGIPPIYENKSYFIVPLIKLKFNHIQYLGGVGLIGGAWGLAAAARTRHDHGSCTIILLRIFSTQKNLQLTLSTIPFFNTINPDIKNRPSKQALSLAEQNDLILTRIDSFELFLQENVIHVHYLNGIRDKLAKPRATSTSTTDAMNTTQQQEGLMVTVPPQSSITNISDANDILYDDNNIRQ</sequence>
<keyword evidence="3" id="KW-1185">Reference proteome</keyword>
<accession>A0A2P4PW09</accession>
<dbReference type="VEuPathDB" id="FungiDB:RhiirFUN_016527"/>
<dbReference type="AlphaFoldDB" id="A0A2P4PW09"/>
<feature type="compositionally biased region" description="Basic and acidic residues" evidence="1">
    <location>
        <begin position="26"/>
        <end position="35"/>
    </location>
</feature>
<feature type="compositionally biased region" description="Acidic residues" evidence="1">
    <location>
        <begin position="89"/>
        <end position="102"/>
    </location>
</feature>
<dbReference type="VEuPathDB" id="FungiDB:RhiirFUN_010326"/>
<evidence type="ECO:0000256" key="1">
    <source>
        <dbReference type="SAM" id="MobiDB-lite"/>
    </source>
</evidence>